<evidence type="ECO:0000313" key="2">
    <source>
        <dbReference type="Proteomes" id="UP000180254"/>
    </source>
</evidence>
<dbReference type="InterPro" id="IPR009414">
    <property type="entry name" value="DUF1064"/>
</dbReference>
<gene>
    <name evidence="1" type="ORF">EUAN_08910</name>
</gene>
<name>A0A1S1VAE6_9FIRM</name>
<accession>A0A1S1VAE6</accession>
<proteinExistence type="predicted"/>
<dbReference type="Proteomes" id="UP000180254">
    <property type="component" value="Unassembled WGS sequence"/>
</dbReference>
<protein>
    <recommendedName>
        <fullName evidence="3">DUF1064 domain-containing protein</fullName>
    </recommendedName>
</protein>
<dbReference type="EMBL" id="MKIE01000002">
    <property type="protein sequence ID" value="OHW63107.1"/>
    <property type="molecule type" value="Genomic_DNA"/>
</dbReference>
<dbReference type="OrthoDB" id="1853564at2"/>
<evidence type="ECO:0008006" key="3">
    <source>
        <dbReference type="Google" id="ProtNLM"/>
    </source>
</evidence>
<dbReference type="RefSeq" id="WP_071062049.1">
    <property type="nucleotide sequence ID" value="NZ_MKIE01000002.1"/>
</dbReference>
<comment type="caution">
    <text evidence="1">The sequence shown here is derived from an EMBL/GenBank/DDBJ whole genome shotgun (WGS) entry which is preliminary data.</text>
</comment>
<reference evidence="1 2" key="1">
    <citation type="submission" date="2016-09" db="EMBL/GenBank/DDBJ databases">
        <title>Genome sequence of Eubacterium angustum.</title>
        <authorList>
            <person name="Poehlein A."/>
            <person name="Daniel R."/>
        </authorList>
    </citation>
    <scope>NUCLEOTIDE SEQUENCE [LARGE SCALE GENOMIC DNA]</scope>
    <source>
        <strain evidence="1 2">DSM 1989</strain>
    </source>
</reference>
<organism evidence="1 2">
    <name type="scientific">Andreesenia angusta</name>
    <dbReference type="NCBI Taxonomy" id="39480"/>
    <lineage>
        <taxon>Bacteria</taxon>
        <taxon>Bacillati</taxon>
        <taxon>Bacillota</taxon>
        <taxon>Tissierellia</taxon>
        <taxon>Tissierellales</taxon>
        <taxon>Gottschalkiaceae</taxon>
        <taxon>Andreesenia</taxon>
    </lineage>
</organism>
<dbReference type="STRING" id="39480.EUAN_08910"/>
<dbReference type="AlphaFoldDB" id="A0A1S1VAE6"/>
<evidence type="ECO:0000313" key="1">
    <source>
        <dbReference type="EMBL" id="OHW63107.1"/>
    </source>
</evidence>
<dbReference type="Pfam" id="PF06356">
    <property type="entry name" value="DUF1064"/>
    <property type="match status" value="1"/>
</dbReference>
<sequence>MRWTPEQYQNYLKSESKGKQNKYRNRKTVVDNIQFDSQKEANFYCELKLLKKAGEIKDFGLQEKFELQPGFQKNGKKHRPITYLADFVITYHDGTTEVVDVKASEKFQTDVYKIKKKLFEYKYPGLSIKEVY</sequence>
<keyword evidence="2" id="KW-1185">Reference proteome</keyword>